<dbReference type="KEGG" id="atq:GH723_07805"/>
<gene>
    <name evidence="2" type="ORF">GH723_07805</name>
</gene>
<keyword evidence="3" id="KW-1185">Reference proteome</keyword>
<reference evidence="2 3" key="1">
    <citation type="submission" date="2019-11" db="EMBL/GenBank/DDBJ databases">
        <authorList>
            <person name="He Y."/>
        </authorList>
    </citation>
    <scope>NUCLEOTIDE SEQUENCE [LARGE SCALE GENOMIC DNA]</scope>
    <source>
        <strain evidence="2 3">SCSIO 58843</strain>
    </source>
</reference>
<sequence>MSTAMERIQDEIGERFGDAGPSTGEQVLWKAMTLGSGVLAALVARRVVGAIWTRIKGADEPTDPADRNTSWTNAIQWAVASGVGAGVARVLAQRAAARAWESATGATPPAGGAESALER</sequence>
<dbReference type="AlphaFoldDB" id="A0A5Q2RLR1"/>
<dbReference type="Proteomes" id="UP000334019">
    <property type="component" value="Chromosome"/>
</dbReference>
<evidence type="ECO:0000313" key="2">
    <source>
        <dbReference type="EMBL" id="QGG95017.1"/>
    </source>
</evidence>
<name>A0A5Q2RLR1_9ACTN</name>
<protein>
    <submittedName>
        <fullName evidence="2">DUF4235 domain-containing protein</fullName>
    </submittedName>
</protein>
<dbReference type="Pfam" id="PF14019">
    <property type="entry name" value="DUF4235"/>
    <property type="match status" value="1"/>
</dbReference>
<accession>A0A5Q2RLR1</accession>
<dbReference type="EMBL" id="CP045851">
    <property type="protein sequence ID" value="QGG95017.1"/>
    <property type="molecule type" value="Genomic_DNA"/>
</dbReference>
<dbReference type="RefSeq" id="WP_153759125.1">
    <property type="nucleotide sequence ID" value="NZ_CP045851.1"/>
</dbReference>
<feature type="region of interest" description="Disordered" evidence="1">
    <location>
        <begin position="99"/>
        <end position="119"/>
    </location>
</feature>
<proteinExistence type="predicted"/>
<organism evidence="2 3">
    <name type="scientific">Actinomarinicola tropica</name>
    <dbReference type="NCBI Taxonomy" id="2789776"/>
    <lineage>
        <taxon>Bacteria</taxon>
        <taxon>Bacillati</taxon>
        <taxon>Actinomycetota</taxon>
        <taxon>Acidimicrobiia</taxon>
        <taxon>Acidimicrobiales</taxon>
        <taxon>Iamiaceae</taxon>
        <taxon>Actinomarinicola</taxon>
    </lineage>
</organism>
<dbReference type="InterPro" id="IPR025329">
    <property type="entry name" value="DUF4235"/>
</dbReference>
<evidence type="ECO:0000256" key="1">
    <source>
        <dbReference type="SAM" id="MobiDB-lite"/>
    </source>
</evidence>
<evidence type="ECO:0000313" key="3">
    <source>
        <dbReference type="Proteomes" id="UP000334019"/>
    </source>
</evidence>